<dbReference type="Proteomes" id="UP001212152">
    <property type="component" value="Unassembled WGS sequence"/>
</dbReference>
<comment type="similarity">
    <text evidence="2">Belongs to the VPS37 family.</text>
</comment>
<evidence type="ECO:0000256" key="5">
    <source>
        <dbReference type="ARBA" id="ARBA00022927"/>
    </source>
</evidence>
<comment type="caution">
    <text evidence="9">The sequence shown here is derived from an EMBL/GenBank/DDBJ whole genome shotgun (WGS) entry which is preliminary data.</text>
</comment>
<sequence>MSVSPQQRHSSAPIAAPPNPTTYPSVSQLRPEEMHRLLKNEDALASYFDALEHVRTMRAVHHDLLLGNEALAKQNLLLEPALVAANEAVEQQQTLLRSQLAAFEEAAKERDDAGMRFTPNYLTAALRTNLTECEDRSEEITRAFLAGTSAIPIDEFVKQYREARTEYHKRAAKLERLSADPSVLAHS</sequence>
<dbReference type="GO" id="GO:0000813">
    <property type="term" value="C:ESCRT I complex"/>
    <property type="evidence" value="ECO:0007669"/>
    <property type="project" value="UniProtKB-ARBA"/>
</dbReference>
<evidence type="ECO:0000256" key="3">
    <source>
        <dbReference type="ARBA" id="ARBA00022448"/>
    </source>
</evidence>
<dbReference type="Gene3D" id="1.10.287.660">
    <property type="entry name" value="Helix hairpin bin"/>
    <property type="match status" value="1"/>
</dbReference>
<dbReference type="InterPro" id="IPR037202">
    <property type="entry name" value="ESCRT_assembly_dom"/>
</dbReference>
<keyword evidence="10" id="KW-1185">Reference proteome</keyword>
<keyword evidence="3 6" id="KW-0813">Transport</keyword>
<name>A0AAD5TQ42_9FUNG</name>
<evidence type="ECO:0000259" key="8">
    <source>
        <dbReference type="PROSITE" id="PS51314"/>
    </source>
</evidence>
<proteinExistence type="inferred from homology"/>
<feature type="compositionally biased region" description="Polar residues" evidence="7">
    <location>
        <begin position="1"/>
        <end position="10"/>
    </location>
</feature>
<dbReference type="EMBL" id="JADGJQ010000012">
    <property type="protein sequence ID" value="KAJ3181447.1"/>
    <property type="molecule type" value="Genomic_DNA"/>
</dbReference>
<evidence type="ECO:0000313" key="10">
    <source>
        <dbReference type="Proteomes" id="UP001212152"/>
    </source>
</evidence>
<dbReference type="GO" id="GO:0006623">
    <property type="term" value="P:protein targeting to vacuole"/>
    <property type="evidence" value="ECO:0007669"/>
    <property type="project" value="TreeGrafter"/>
</dbReference>
<feature type="domain" description="VPS37 C-terminal" evidence="8">
    <location>
        <begin position="103"/>
        <end position="187"/>
    </location>
</feature>
<evidence type="ECO:0000256" key="4">
    <source>
        <dbReference type="ARBA" id="ARBA00022753"/>
    </source>
</evidence>
<dbReference type="PANTHER" id="PTHR13678">
    <property type="entry name" value="VACUOLAR PROTEIN SORTING-ASSOCIATED PROTEIN 37"/>
    <property type="match status" value="1"/>
</dbReference>
<keyword evidence="5 6" id="KW-0653">Protein transport</keyword>
<evidence type="ECO:0000256" key="1">
    <source>
        <dbReference type="ARBA" id="ARBA00004177"/>
    </source>
</evidence>
<dbReference type="AlphaFoldDB" id="A0AAD5TQ42"/>
<dbReference type="GO" id="GO:0043162">
    <property type="term" value="P:ubiquitin-dependent protein catabolic process via the multivesicular body sorting pathway"/>
    <property type="evidence" value="ECO:0007669"/>
    <property type="project" value="UniProtKB-ARBA"/>
</dbReference>
<evidence type="ECO:0000256" key="7">
    <source>
        <dbReference type="SAM" id="MobiDB-lite"/>
    </source>
</evidence>
<reference evidence="9" key="1">
    <citation type="submission" date="2020-05" db="EMBL/GenBank/DDBJ databases">
        <title>Phylogenomic resolution of chytrid fungi.</title>
        <authorList>
            <person name="Stajich J.E."/>
            <person name="Amses K."/>
            <person name="Simmons R."/>
            <person name="Seto K."/>
            <person name="Myers J."/>
            <person name="Bonds A."/>
            <person name="Quandt C.A."/>
            <person name="Barry K."/>
            <person name="Liu P."/>
            <person name="Grigoriev I."/>
            <person name="Longcore J.E."/>
            <person name="James T.Y."/>
        </authorList>
    </citation>
    <scope>NUCLEOTIDE SEQUENCE</scope>
    <source>
        <strain evidence="9">JEL0379</strain>
    </source>
</reference>
<keyword evidence="4" id="KW-0967">Endosome</keyword>
<dbReference type="GO" id="GO:0006612">
    <property type="term" value="P:protein targeting to membrane"/>
    <property type="evidence" value="ECO:0007669"/>
    <property type="project" value="TreeGrafter"/>
</dbReference>
<evidence type="ECO:0000313" key="9">
    <source>
        <dbReference type="EMBL" id="KAJ3181447.1"/>
    </source>
</evidence>
<dbReference type="PROSITE" id="PS51314">
    <property type="entry name" value="VPS37_C"/>
    <property type="match status" value="1"/>
</dbReference>
<dbReference type="SUPFAM" id="SSF140111">
    <property type="entry name" value="Endosomal sorting complex assembly domain"/>
    <property type="match status" value="1"/>
</dbReference>
<dbReference type="PANTHER" id="PTHR13678:SF2">
    <property type="entry name" value="VACUOLAR PROTEIN SORTING-ASSOCIATED PROTEIN 37A"/>
    <property type="match status" value="1"/>
</dbReference>
<gene>
    <name evidence="9" type="ORF">HDU87_001055</name>
</gene>
<accession>A0AAD5TQ42</accession>
<organism evidence="9 10">
    <name type="scientific">Geranomyces variabilis</name>
    <dbReference type="NCBI Taxonomy" id="109894"/>
    <lineage>
        <taxon>Eukaryota</taxon>
        <taxon>Fungi</taxon>
        <taxon>Fungi incertae sedis</taxon>
        <taxon>Chytridiomycota</taxon>
        <taxon>Chytridiomycota incertae sedis</taxon>
        <taxon>Chytridiomycetes</taxon>
        <taxon>Spizellomycetales</taxon>
        <taxon>Powellomycetaceae</taxon>
        <taxon>Geranomyces</taxon>
    </lineage>
</organism>
<evidence type="ECO:0000256" key="6">
    <source>
        <dbReference type="PROSITE-ProRule" id="PRU00646"/>
    </source>
</evidence>
<evidence type="ECO:0000256" key="2">
    <source>
        <dbReference type="ARBA" id="ARBA00007617"/>
    </source>
</evidence>
<dbReference type="InterPro" id="IPR029012">
    <property type="entry name" value="Helix_hairpin_bin_sf"/>
</dbReference>
<comment type="subcellular location">
    <subcellularLocation>
        <location evidence="1">Endosome</location>
    </subcellularLocation>
</comment>
<dbReference type="InterPro" id="IPR009851">
    <property type="entry name" value="Mod_r"/>
</dbReference>
<dbReference type="Pfam" id="PF07200">
    <property type="entry name" value="Mod_r"/>
    <property type="match status" value="1"/>
</dbReference>
<feature type="region of interest" description="Disordered" evidence="7">
    <location>
        <begin position="1"/>
        <end position="27"/>
    </location>
</feature>
<protein>
    <recommendedName>
        <fullName evidence="8">VPS37 C-terminal domain-containing protein</fullName>
    </recommendedName>
</protein>